<dbReference type="EMBL" id="IACT01005710">
    <property type="protein sequence ID" value="LAC24856.1"/>
    <property type="molecule type" value="mRNA"/>
</dbReference>
<evidence type="ECO:0000256" key="1">
    <source>
        <dbReference type="ARBA" id="ARBA00022723"/>
    </source>
</evidence>
<organism evidence="9">
    <name type="scientific">Hirondellea gigas</name>
    <dbReference type="NCBI Taxonomy" id="1518452"/>
    <lineage>
        <taxon>Eukaryota</taxon>
        <taxon>Metazoa</taxon>
        <taxon>Ecdysozoa</taxon>
        <taxon>Arthropoda</taxon>
        <taxon>Crustacea</taxon>
        <taxon>Multicrustacea</taxon>
        <taxon>Malacostraca</taxon>
        <taxon>Eumalacostraca</taxon>
        <taxon>Peracarida</taxon>
        <taxon>Amphipoda</taxon>
        <taxon>Amphilochidea</taxon>
        <taxon>Lysianassida</taxon>
        <taxon>Lysianassidira</taxon>
        <taxon>Lysianassoidea</taxon>
        <taxon>Lysianassidae</taxon>
        <taxon>Hirondellea</taxon>
    </lineage>
</organism>
<dbReference type="InterPro" id="IPR001357">
    <property type="entry name" value="BRCT_dom"/>
</dbReference>
<evidence type="ECO:0000256" key="3">
    <source>
        <dbReference type="ARBA" id="ARBA00022771"/>
    </source>
</evidence>
<dbReference type="InterPro" id="IPR013083">
    <property type="entry name" value="Znf_RING/FYVE/PHD"/>
</dbReference>
<dbReference type="InterPro" id="IPR002110">
    <property type="entry name" value="Ankyrin_rpt"/>
</dbReference>
<dbReference type="InterPro" id="IPR036420">
    <property type="entry name" value="BRCT_dom_sf"/>
</dbReference>
<sequence length="598" mass="63895">MLLPSCQHWFCSSCLRSASSAAAECPQCGLPALPSDTRPDKTTAELNVAAQQLLTLITGGDVQQLLLIGLPDESSKAAHKRKRGMTSGRASRSAAQMLSVSTVRPKPQLVCKAAKIESKCSTYGMGSSTPPPYTPPVDSAVPFTSALSSKATATGHPPTPPNNKENPLGNWGNHTTNNRAAMVGSNSCKGGAGAVIPNAKSKYTQSTPNKSRAMVKSTVPPATPRLDKRNAKGETVLHVACVKGDDETVRRLLSEGANPNSQDHAGWTPLHEACQHGHLGIVSVLLKAGALASVPGWESNSTALHDAVEHGREHVIRLLRRHGARDDIRDMMGNTARDLASLCQGPQELHAALDTAPDAGLVSGTPVLAPMQHSVVITSSNLSPQHVKLLSSLAKTCRLRITSEYSPQTSHVVVGCEDDRHVCLRTAKFMMGVVAGNWILSQKWLEVCSASGSLVSPEEFEVTGSSQNATSGAPRRARLNANKMLPRLLSGCHVFMHGNFSSNCPSKRDLEGLIKAGGGKLLLREPNPESIPKGEQTVPFHVSSSSPLARCSHYIIYQEGGDSIPKMKYDMAHIKTLPLTWLIDCIDHFQLLPPFDSI</sequence>
<feature type="domain" description="BRCT" evidence="8">
    <location>
        <begin position="484"/>
        <end position="598"/>
    </location>
</feature>
<feature type="region of interest" description="Disordered" evidence="7">
    <location>
        <begin position="202"/>
        <end position="227"/>
    </location>
</feature>
<dbReference type="PROSITE" id="PS50088">
    <property type="entry name" value="ANK_REPEAT"/>
    <property type="match status" value="3"/>
</dbReference>
<proteinExistence type="evidence at transcript level"/>
<dbReference type="SMART" id="SM00292">
    <property type="entry name" value="BRCT"/>
    <property type="match status" value="2"/>
</dbReference>
<feature type="repeat" description="ANK" evidence="6">
    <location>
        <begin position="265"/>
        <end position="290"/>
    </location>
</feature>
<dbReference type="SUPFAM" id="SSF52113">
    <property type="entry name" value="BRCT domain"/>
    <property type="match status" value="2"/>
</dbReference>
<dbReference type="InterPro" id="IPR017907">
    <property type="entry name" value="Znf_RING_CS"/>
</dbReference>
<evidence type="ECO:0000256" key="6">
    <source>
        <dbReference type="PROSITE-ProRule" id="PRU00023"/>
    </source>
</evidence>
<dbReference type="GO" id="GO:0004842">
    <property type="term" value="F:ubiquitin-protein transferase activity"/>
    <property type="evidence" value="ECO:0007669"/>
    <property type="project" value="TreeGrafter"/>
</dbReference>
<evidence type="ECO:0000256" key="2">
    <source>
        <dbReference type="ARBA" id="ARBA00022737"/>
    </source>
</evidence>
<dbReference type="AlphaFoldDB" id="A0A6A7G1V7"/>
<dbReference type="PROSITE" id="PS00518">
    <property type="entry name" value="ZF_RING_1"/>
    <property type="match status" value="1"/>
</dbReference>
<feature type="repeat" description="ANK" evidence="6">
    <location>
        <begin position="299"/>
        <end position="331"/>
    </location>
</feature>
<dbReference type="Pfam" id="PF00023">
    <property type="entry name" value="Ank"/>
    <property type="match status" value="1"/>
</dbReference>
<keyword evidence="2" id="KW-0677">Repeat</keyword>
<dbReference type="PANTHER" id="PTHR24171">
    <property type="entry name" value="ANKYRIN REPEAT DOMAIN-CONTAINING PROTEIN 39-RELATED"/>
    <property type="match status" value="1"/>
</dbReference>
<evidence type="ECO:0000256" key="7">
    <source>
        <dbReference type="SAM" id="MobiDB-lite"/>
    </source>
</evidence>
<keyword evidence="1" id="KW-0479">Metal-binding</keyword>
<dbReference type="CDD" id="cd17734">
    <property type="entry name" value="BRCT_Bard1_rpt1"/>
    <property type="match status" value="1"/>
</dbReference>
<reference evidence="9" key="1">
    <citation type="submission" date="2017-11" db="EMBL/GenBank/DDBJ databases">
        <title>The sensing device of the deep-sea amphipod.</title>
        <authorList>
            <person name="Kobayashi H."/>
            <person name="Nagahama T."/>
            <person name="Arai W."/>
            <person name="Sasagawa Y."/>
            <person name="Umeda M."/>
            <person name="Hayashi T."/>
            <person name="Nikaido I."/>
            <person name="Watanabe H."/>
            <person name="Oguri K."/>
            <person name="Kitazato H."/>
            <person name="Fujioka K."/>
            <person name="Kido Y."/>
            <person name="Takami H."/>
        </authorList>
    </citation>
    <scope>NUCLEOTIDE SEQUENCE</scope>
    <source>
        <tissue evidence="9">Whole body</tissue>
    </source>
</reference>
<feature type="region of interest" description="Disordered" evidence="7">
    <location>
        <begin position="75"/>
        <end position="99"/>
    </location>
</feature>
<dbReference type="Gene3D" id="1.25.40.20">
    <property type="entry name" value="Ankyrin repeat-containing domain"/>
    <property type="match status" value="1"/>
</dbReference>
<evidence type="ECO:0000256" key="5">
    <source>
        <dbReference type="ARBA" id="ARBA00023043"/>
    </source>
</evidence>
<dbReference type="Pfam" id="PF00533">
    <property type="entry name" value="BRCT"/>
    <property type="match status" value="1"/>
</dbReference>
<feature type="repeat" description="ANK" evidence="6">
    <location>
        <begin position="232"/>
        <end position="264"/>
    </location>
</feature>
<keyword evidence="5 6" id="KW-0040">ANK repeat</keyword>
<dbReference type="GO" id="GO:0070531">
    <property type="term" value="C:BRCA1-A complex"/>
    <property type="evidence" value="ECO:0007669"/>
    <property type="project" value="TreeGrafter"/>
</dbReference>
<dbReference type="PROSITE" id="PS50297">
    <property type="entry name" value="ANK_REP_REGION"/>
    <property type="match status" value="3"/>
</dbReference>
<feature type="compositionally biased region" description="Polar residues" evidence="7">
    <location>
        <begin position="88"/>
        <end position="99"/>
    </location>
</feature>
<dbReference type="SMART" id="SM00248">
    <property type="entry name" value="ANK"/>
    <property type="match status" value="3"/>
</dbReference>
<dbReference type="InterPro" id="IPR036770">
    <property type="entry name" value="Ankyrin_rpt-contain_sf"/>
</dbReference>
<dbReference type="PROSITE" id="PS50172">
    <property type="entry name" value="BRCT"/>
    <property type="match status" value="2"/>
</dbReference>
<dbReference type="SUPFAM" id="SSF48403">
    <property type="entry name" value="Ankyrin repeat"/>
    <property type="match status" value="1"/>
</dbReference>
<dbReference type="Gene3D" id="3.30.40.10">
    <property type="entry name" value="Zinc/RING finger domain, C3HC4 (zinc finger)"/>
    <property type="match status" value="1"/>
</dbReference>
<accession>A0A6A7G1V7</accession>
<dbReference type="PANTHER" id="PTHR24171:SF8">
    <property type="entry name" value="BRCA1-ASSOCIATED RING DOMAIN PROTEIN 1"/>
    <property type="match status" value="1"/>
</dbReference>
<name>A0A6A7G1V7_9CRUS</name>
<evidence type="ECO:0000259" key="8">
    <source>
        <dbReference type="PROSITE" id="PS50172"/>
    </source>
</evidence>
<protein>
    <submittedName>
        <fullName evidence="9">BRCA1-associated RING domain protein 1-like</fullName>
    </submittedName>
</protein>
<keyword evidence="3" id="KW-0863">Zinc-finger</keyword>
<dbReference type="Pfam" id="PF12796">
    <property type="entry name" value="Ank_2"/>
    <property type="match status" value="1"/>
</dbReference>
<feature type="domain" description="BRCT" evidence="8">
    <location>
        <begin position="374"/>
        <end position="462"/>
    </location>
</feature>
<evidence type="ECO:0000256" key="4">
    <source>
        <dbReference type="ARBA" id="ARBA00022833"/>
    </source>
</evidence>
<dbReference type="GO" id="GO:0085020">
    <property type="term" value="P:protein K6-linked ubiquitination"/>
    <property type="evidence" value="ECO:0007669"/>
    <property type="project" value="TreeGrafter"/>
</dbReference>
<dbReference type="GO" id="GO:0031436">
    <property type="term" value="C:BRCA1-BARD1 complex"/>
    <property type="evidence" value="ECO:0007669"/>
    <property type="project" value="TreeGrafter"/>
</dbReference>
<dbReference type="SUPFAM" id="SSF57850">
    <property type="entry name" value="RING/U-box"/>
    <property type="match status" value="1"/>
</dbReference>
<feature type="region of interest" description="Disordered" evidence="7">
    <location>
        <begin position="148"/>
        <end position="167"/>
    </location>
</feature>
<dbReference type="GO" id="GO:0008270">
    <property type="term" value="F:zinc ion binding"/>
    <property type="evidence" value="ECO:0007669"/>
    <property type="project" value="UniProtKB-KW"/>
</dbReference>
<evidence type="ECO:0000313" key="9">
    <source>
        <dbReference type="EMBL" id="LAC24856.1"/>
    </source>
</evidence>
<keyword evidence="4" id="KW-0862">Zinc</keyword>
<dbReference type="Gene3D" id="3.40.50.10190">
    <property type="entry name" value="BRCT domain"/>
    <property type="match status" value="2"/>
</dbReference>
<dbReference type="CDD" id="cd17720">
    <property type="entry name" value="BRCT_Bard1_rpt2"/>
    <property type="match status" value="1"/>
</dbReference>